<dbReference type="EMBL" id="JACHBX010000006">
    <property type="protein sequence ID" value="MBB6136562.1"/>
    <property type="molecule type" value="Genomic_DNA"/>
</dbReference>
<sequence length="487" mass="50446">MRPWLSRTLIVAAAFSACWLGALWYWRSTTRMPDTGDIVIWLLLMPLFLLLVLWAGRKIIAAVSARSAAAAAVAAATASQAAAAPVPNAAQPAALVVLAGALNMPHGDNVHTLSESLRSRQANLQLDPTLLDGRGYPILSGRADSVDILAQQETMDEWLQLHHPDHVLDDEQWRALALGSVVASELAFELGPHPALPAYLDALQAGKATPPLPTLQLVLLLPTEWNAAQRAVAADWLRTIVELHGWPQAHVATVLADAGADVAAGPLALVDTLAGRAQRAGQPFLCMLMACGSRIGEGSVEAWAEQFILLDSRNPNGRVPGEGAAGVLLADRAQGTLFDAPDAALLYPAASGARASSADGRGRIDSALITQQATDLLASAGIAASTVTLVSADSDARASRVGETLGMATNLLPDLDPVDQVVTVAGSCGDAGDATLLAALVLAQHHVRSGAGAALCVSNLDPVQRSVALLGPQPAPQLSPQPVSLAA</sequence>
<comment type="caution">
    <text evidence="2">The sequence shown here is derived from an EMBL/GenBank/DDBJ whole genome shotgun (WGS) entry which is preliminary data.</text>
</comment>
<keyword evidence="1" id="KW-1133">Transmembrane helix</keyword>
<dbReference type="RefSeq" id="WP_183558544.1">
    <property type="nucleotide sequence ID" value="NZ_JACHBX010000006.1"/>
</dbReference>
<reference evidence="2 3" key="1">
    <citation type="submission" date="2020-08" db="EMBL/GenBank/DDBJ databases">
        <title>The Agave Microbiome: Exploring the role of microbial communities in plant adaptations to desert environments.</title>
        <authorList>
            <person name="Partida-Martinez L.P."/>
        </authorList>
    </citation>
    <scope>NUCLEOTIDE SEQUENCE [LARGE SCALE GENOMIC DNA]</scope>
    <source>
        <strain evidence="2 3">AT3.2</strain>
    </source>
</reference>
<name>A0A7W9X4U3_9BURK</name>
<keyword evidence="3" id="KW-1185">Reference proteome</keyword>
<evidence type="ECO:0000313" key="2">
    <source>
        <dbReference type="EMBL" id="MBB6136562.1"/>
    </source>
</evidence>
<feature type="transmembrane region" description="Helical" evidence="1">
    <location>
        <begin position="38"/>
        <end position="56"/>
    </location>
</feature>
<keyword evidence="1" id="KW-0472">Membrane</keyword>
<evidence type="ECO:0008006" key="4">
    <source>
        <dbReference type="Google" id="ProtNLM"/>
    </source>
</evidence>
<organism evidence="2 3">
    <name type="scientific">Massilia aurea</name>
    <dbReference type="NCBI Taxonomy" id="373040"/>
    <lineage>
        <taxon>Bacteria</taxon>
        <taxon>Pseudomonadati</taxon>
        <taxon>Pseudomonadota</taxon>
        <taxon>Betaproteobacteria</taxon>
        <taxon>Burkholderiales</taxon>
        <taxon>Oxalobacteraceae</taxon>
        <taxon>Telluria group</taxon>
        <taxon>Massilia</taxon>
    </lineage>
</organism>
<accession>A0A7W9X4U3</accession>
<feature type="transmembrane region" description="Helical" evidence="1">
    <location>
        <begin position="7"/>
        <end position="26"/>
    </location>
</feature>
<dbReference type="AlphaFoldDB" id="A0A7W9X4U3"/>
<proteinExistence type="predicted"/>
<dbReference type="Proteomes" id="UP000540787">
    <property type="component" value="Unassembled WGS sequence"/>
</dbReference>
<dbReference type="PROSITE" id="PS51257">
    <property type="entry name" value="PROKAR_LIPOPROTEIN"/>
    <property type="match status" value="1"/>
</dbReference>
<keyword evidence="1" id="KW-0812">Transmembrane</keyword>
<evidence type="ECO:0000256" key="1">
    <source>
        <dbReference type="SAM" id="Phobius"/>
    </source>
</evidence>
<evidence type="ECO:0000313" key="3">
    <source>
        <dbReference type="Proteomes" id="UP000540787"/>
    </source>
</evidence>
<protein>
    <recommendedName>
        <fullName evidence="4">Beta-ketoacyl synthase N-terminal domain-containing protein</fullName>
    </recommendedName>
</protein>
<gene>
    <name evidence="2" type="ORF">HD842_004740</name>
</gene>